<protein>
    <submittedName>
        <fullName evidence="9">Permease prefix domain 2-containing transporter</fullName>
    </submittedName>
</protein>
<keyword evidence="4 6" id="KW-1133">Transmembrane helix</keyword>
<feature type="transmembrane region" description="Helical" evidence="6">
    <location>
        <begin position="763"/>
        <end position="784"/>
    </location>
</feature>
<keyword evidence="5 6" id="KW-0472">Membrane</keyword>
<keyword evidence="2" id="KW-1003">Cell membrane</keyword>
<feature type="transmembrane region" description="Helical" evidence="6">
    <location>
        <begin position="844"/>
        <end position="864"/>
    </location>
</feature>
<organism evidence="9 10">
    <name type="scientific">Agaribacillus aureus</name>
    <dbReference type="NCBI Taxonomy" id="3051825"/>
    <lineage>
        <taxon>Bacteria</taxon>
        <taxon>Pseudomonadati</taxon>
        <taxon>Bacteroidota</taxon>
        <taxon>Cytophagia</taxon>
        <taxon>Cytophagales</taxon>
        <taxon>Splendidivirgaceae</taxon>
        <taxon>Agaribacillus</taxon>
    </lineage>
</organism>
<feature type="transmembrane region" description="Helical" evidence="6">
    <location>
        <begin position="101"/>
        <end position="124"/>
    </location>
</feature>
<keyword evidence="3 6" id="KW-0812">Transmembrane</keyword>
<dbReference type="Pfam" id="PF02687">
    <property type="entry name" value="FtsX"/>
    <property type="match status" value="2"/>
</dbReference>
<feature type="transmembrane region" description="Helical" evidence="6">
    <location>
        <begin position="377"/>
        <end position="399"/>
    </location>
</feature>
<sequence length="883" mass="99443">MPVSPKKPLEPPPRWPNKLLRRFCAPHLLEEVMGDLHERYYLRVQKVGKMQARKKYWREVMAYMRLSVVKGQSSHFAKPILTDMIKSYLVFSIRKIARNKAFSVINILGLSLGMTCFLLIFLWINDERSKDNFHSNGKNLYNIYQTSKSNGQVNGGYTTPVRFKNGRRYTLLEDLKEAVPEVEYLNFYATGYELPWGHPETFQVGEKIHKLEGSRAGEDFFSMFSYPVIAGNPLTALKDISSVAISRKMAEMFFESPEEAIGKSIRYENVADFVITAVFENVSVQSSLKFDYLINWEYHMGRSDGWASHAILTTIQIAESADAKNVENNINRFLQARLDKDDPVKIELGLQRFSDQYLISNFINGKPQGGRIEYVKIFGLVAIFVLIVACINFMNLATARSVKQAKEVGVRKVAGSSRGYLIAQFIGESVLTTFLSLVLSTVLLLLLLPGFNTLAGKQITLPINEPLYWLGLAGLMLATGFIAGSYPAFFLSSLRPAQILKGTMRFTNTAIWFRKGLVVFQFGISILLLIATIVVSWQTDFVQNTHLGYDRENLIYVRIEGELNNKYAAFKDQLTKMPGIAMVDRSSEAPHAMGFVVDNPINWEGKEENVSVGFKPVSVGFDFLKIMNLEIVDGRGFSREYATDTAAFMVNEIALKQMGIQDPIGKWVSAWDKKGHIIGILKDYHTHSLHEPIKPLIVDVKEDLYFGIIMIRTEAGKTKEALASLEKVCKDINPDYPLAYQFLDQEYEKLYRNEQAISQLSNAFAGLAVMISCLGLLGLAMFSAEQRIKEIGIRKVLGASVSSIVTLFSKDFLQLVSLSFVIAAPIAWFFVNKWLQGFAYQIDLAWWIFAATGLLTLFIALLTVSVQAIKAALSNPVNALRTE</sequence>
<dbReference type="InterPro" id="IPR025857">
    <property type="entry name" value="MacB_PCD"/>
</dbReference>
<dbReference type="NCBIfam" id="NF038404">
    <property type="entry name" value="perm_prefix_2"/>
    <property type="match status" value="1"/>
</dbReference>
<evidence type="ECO:0000313" key="9">
    <source>
        <dbReference type="EMBL" id="MDN5216880.1"/>
    </source>
</evidence>
<comment type="caution">
    <text evidence="9">The sequence shown here is derived from an EMBL/GenBank/DDBJ whole genome shotgun (WGS) entry which is preliminary data.</text>
</comment>
<evidence type="ECO:0000313" key="10">
    <source>
        <dbReference type="Proteomes" id="UP001172083"/>
    </source>
</evidence>
<evidence type="ECO:0000256" key="5">
    <source>
        <dbReference type="ARBA" id="ARBA00023136"/>
    </source>
</evidence>
<evidence type="ECO:0000256" key="3">
    <source>
        <dbReference type="ARBA" id="ARBA00022692"/>
    </source>
</evidence>
<evidence type="ECO:0000256" key="6">
    <source>
        <dbReference type="SAM" id="Phobius"/>
    </source>
</evidence>
<evidence type="ECO:0000259" key="7">
    <source>
        <dbReference type="Pfam" id="PF02687"/>
    </source>
</evidence>
<proteinExistence type="predicted"/>
<evidence type="ECO:0000256" key="4">
    <source>
        <dbReference type="ARBA" id="ARBA00022989"/>
    </source>
</evidence>
<dbReference type="PANTHER" id="PTHR30572">
    <property type="entry name" value="MEMBRANE COMPONENT OF TRANSPORTER-RELATED"/>
    <property type="match status" value="1"/>
</dbReference>
<feature type="domain" description="ABC3 transporter permease C-terminal" evidence="7">
    <location>
        <begin position="380"/>
        <end position="493"/>
    </location>
</feature>
<dbReference type="EMBL" id="JAUJEB010000011">
    <property type="protein sequence ID" value="MDN5216880.1"/>
    <property type="molecule type" value="Genomic_DNA"/>
</dbReference>
<keyword evidence="10" id="KW-1185">Reference proteome</keyword>
<dbReference type="InterPro" id="IPR050250">
    <property type="entry name" value="Macrolide_Exporter_MacB"/>
</dbReference>
<name>A0ABT8LGF4_9BACT</name>
<evidence type="ECO:0000256" key="1">
    <source>
        <dbReference type="ARBA" id="ARBA00004651"/>
    </source>
</evidence>
<gene>
    <name evidence="9" type="ORF">QQ020_32715</name>
</gene>
<feature type="transmembrane region" description="Helical" evidence="6">
    <location>
        <begin position="812"/>
        <end position="832"/>
    </location>
</feature>
<feature type="transmembrane region" description="Helical" evidence="6">
    <location>
        <begin position="420"/>
        <end position="447"/>
    </location>
</feature>
<dbReference type="Pfam" id="PF12704">
    <property type="entry name" value="MacB_PCD"/>
    <property type="match status" value="1"/>
</dbReference>
<dbReference type="RefSeq" id="WP_346762217.1">
    <property type="nucleotide sequence ID" value="NZ_JAUJEB010000011.1"/>
</dbReference>
<feature type="transmembrane region" description="Helical" evidence="6">
    <location>
        <begin position="512"/>
        <end position="537"/>
    </location>
</feature>
<dbReference type="InterPro" id="IPR047699">
    <property type="entry name" value="Permease_put_prefix"/>
</dbReference>
<evidence type="ECO:0000259" key="8">
    <source>
        <dbReference type="Pfam" id="PF12704"/>
    </source>
</evidence>
<evidence type="ECO:0000256" key="2">
    <source>
        <dbReference type="ARBA" id="ARBA00022475"/>
    </source>
</evidence>
<accession>A0ABT8LGF4</accession>
<comment type="subcellular location">
    <subcellularLocation>
        <location evidence="1">Cell membrane</location>
        <topology evidence="1">Multi-pass membrane protein</topology>
    </subcellularLocation>
</comment>
<reference evidence="9" key="1">
    <citation type="submission" date="2023-06" db="EMBL/GenBank/DDBJ databases">
        <title>Genomic of Agaribacillus aureum.</title>
        <authorList>
            <person name="Wang G."/>
        </authorList>
    </citation>
    <scope>NUCLEOTIDE SEQUENCE</scope>
    <source>
        <strain evidence="9">BMA12</strain>
    </source>
</reference>
<feature type="domain" description="MacB-like periplasmic core" evidence="8">
    <location>
        <begin position="103"/>
        <end position="331"/>
    </location>
</feature>
<feature type="transmembrane region" description="Helical" evidence="6">
    <location>
        <begin position="467"/>
        <end position="491"/>
    </location>
</feature>
<dbReference type="Proteomes" id="UP001172083">
    <property type="component" value="Unassembled WGS sequence"/>
</dbReference>
<dbReference type="PANTHER" id="PTHR30572:SF18">
    <property type="entry name" value="ABC-TYPE MACROLIDE FAMILY EXPORT SYSTEM PERMEASE COMPONENT 2"/>
    <property type="match status" value="1"/>
</dbReference>
<dbReference type="InterPro" id="IPR003838">
    <property type="entry name" value="ABC3_permease_C"/>
</dbReference>
<feature type="domain" description="ABC3 transporter permease C-terminal" evidence="7">
    <location>
        <begin position="763"/>
        <end position="872"/>
    </location>
</feature>